<evidence type="ECO:0000256" key="3">
    <source>
        <dbReference type="ARBA" id="ARBA00023163"/>
    </source>
</evidence>
<dbReference type="InterPro" id="IPR018151">
    <property type="entry name" value="TF_GreA/GreB_CS"/>
</dbReference>
<dbReference type="InterPro" id="IPR006358">
    <property type="entry name" value="Tscrpt_elong_fac_GreB"/>
</dbReference>
<evidence type="ECO:0000256" key="4">
    <source>
        <dbReference type="HAMAP-Rule" id="MF_00930"/>
    </source>
</evidence>
<dbReference type="PANTHER" id="PTHR30437">
    <property type="entry name" value="TRANSCRIPTION ELONGATION FACTOR GREA"/>
    <property type="match status" value="1"/>
</dbReference>
<dbReference type="NCBIfam" id="TIGR01461">
    <property type="entry name" value="greB"/>
    <property type="match status" value="1"/>
</dbReference>
<keyword evidence="2 4" id="KW-0238">DNA-binding</keyword>
<evidence type="ECO:0000256" key="2">
    <source>
        <dbReference type="ARBA" id="ARBA00023125"/>
    </source>
</evidence>
<dbReference type="PROSITE" id="PS00829">
    <property type="entry name" value="GREAB_1"/>
    <property type="match status" value="1"/>
</dbReference>
<keyword evidence="7" id="KW-0648">Protein biosynthesis</keyword>
<dbReference type="InterPro" id="IPR036953">
    <property type="entry name" value="GreA/GreB_C_sf"/>
</dbReference>
<dbReference type="HAMAP" id="MF_00930">
    <property type="entry name" value="GreB"/>
    <property type="match status" value="1"/>
</dbReference>
<dbReference type="GO" id="GO:0006354">
    <property type="term" value="P:DNA-templated transcription elongation"/>
    <property type="evidence" value="ECO:0007669"/>
    <property type="project" value="TreeGrafter"/>
</dbReference>
<keyword evidence="8" id="KW-1185">Reference proteome</keyword>
<protein>
    <recommendedName>
        <fullName evidence="4">Transcription elongation factor GreB</fullName>
    </recommendedName>
    <alternativeName>
        <fullName evidence="4">Transcript cleavage factor GreB</fullName>
    </alternativeName>
</protein>
<dbReference type="Gene3D" id="3.10.50.30">
    <property type="entry name" value="Transcription elongation factor, GreA/GreB, C-terminal domain"/>
    <property type="match status" value="1"/>
</dbReference>
<dbReference type="Pfam" id="PF01272">
    <property type="entry name" value="GreA_GreB"/>
    <property type="match status" value="1"/>
</dbReference>
<feature type="domain" description="Transcription elongation factor GreA/GreB N-terminal" evidence="6">
    <location>
        <begin position="47"/>
        <end position="117"/>
    </location>
</feature>
<keyword evidence="1 4" id="KW-0805">Transcription regulation</keyword>
<dbReference type="InterPro" id="IPR001437">
    <property type="entry name" value="Tscrpt_elong_fac_GreA/B_C"/>
</dbReference>
<dbReference type="InterPro" id="IPR036805">
    <property type="entry name" value="Tscrpt_elong_fac_GreA/B_N_sf"/>
</dbReference>
<evidence type="ECO:0000313" key="7">
    <source>
        <dbReference type="EMBL" id="EDT09596.1"/>
    </source>
</evidence>
<dbReference type="InterPro" id="IPR028624">
    <property type="entry name" value="Tscrpt_elong_fac_GreA/B"/>
</dbReference>
<evidence type="ECO:0000256" key="1">
    <source>
        <dbReference type="ARBA" id="ARBA00023015"/>
    </source>
</evidence>
<reference evidence="7 8" key="1">
    <citation type="submission" date="2008-03" db="EMBL/GenBank/DDBJ databases">
        <title>Sequencing of the draft genome and assembly of Burkholderia graminis C4D1M.</title>
        <authorList>
            <consortium name="US DOE Joint Genome Institute (JGI-PGF)"/>
            <person name="Copeland A."/>
            <person name="Lucas S."/>
            <person name="Lapidus A."/>
            <person name="Glavina del Rio T."/>
            <person name="Dalin E."/>
            <person name="Tice H."/>
            <person name="Bruce D."/>
            <person name="Goodwin L."/>
            <person name="Pitluck S."/>
            <person name="Larimer F."/>
            <person name="Land M.L."/>
            <person name="Hauser L."/>
            <person name="Tiedje J."/>
            <person name="Richardson P."/>
        </authorList>
    </citation>
    <scope>NUCLEOTIDE SEQUENCE [LARGE SCALE GENOMIC DNA]</scope>
    <source>
        <strain evidence="8">ATCC 700544 / DSM 17151 / LMG 18924 / NCIMB 13744 / C4D1M</strain>
    </source>
</reference>
<dbReference type="GO" id="GO:0032784">
    <property type="term" value="P:regulation of DNA-templated transcription elongation"/>
    <property type="evidence" value="ECO:0007669"/>
    <property type="project" value="UniProtKB-UniRule"/>
</dbReference>
<dbReference type="PANTHER" id="PTHR30437:SF6">
    <property type="entry name" value="TRANSCRIPTION ELONGATION FACTOR GREB"/>
    <property type="match status" value="1"/>
</dbReference>
<feature type="domain" description="Transcription elongation factor GreA/GreB C-terminal" evidence="5">
    <location>
        <begin position="126"/>
        <end position="199"/>
    </location>
</feature>
<comment type="function">
    <text evidence="4">Necessary for efficient RNA polymerase transcription elongation past template-encoded arresting sites. The arresting sites in DNA have the property of trapping a certain fraction of elongating RNA polymerases that pass through, resulting in locked ternary complexes. Cleavage of the nascent transcript by cleavage factors such as GreA or GreB allows the resumption of elongation from the new 3'terminus. GreB releases sequences of up to 9 nucleotides in length.</text>
</comment>
<dbReference type="SUPFAM" id="SSF54534">
    <property type="entry name" value="FKBP-like"/>
    <property type="match status" value="1"/>
</dbReference>
<dbReference type="PROSITE" id="PS00830">
    <property type="entry name" value="GREAB_2"/>
    <property type="match status" value="1"/>
</dbReference>
<gene>
    <name evidence="4" type="primary">greB</name>
    <name evidence="7" type="ORF">BgramDRAFT_3612</name>
</gene>
<dbReference type="Pfam" id="PF03449">
    <property type="entry name" value="GreA_GreB_N"/>
    <property type="match status" value="1"/>
</dbReference>
<proteinExistence type="inferred from homology"/>
<keyword evidence="7" id="KW-0251">Elongation factor</keyword>
<dbReference type="InterPro" id="IPR022691">
    <property type="entry name" value="Tscrpt_elong_fac_GreA/B_N"/>
</dbReference>
<comment type="caution">
    <text evidence="7">The sequence shown here is derived from an EMBL/GenBank/DDBJ whole genome shotgun (WGS) entry which is preliminary data.</text>
</comment>
<dbReference type="GO" id="GO:0003746">
    <property type="term" value="F:translation elongation factor activity"/>
    <property type="evidence" value="ECO:0007669"/>
    <property type="project" value="UniProtKB-KW"/>
</dbReference>
<keyword evidence="3 4" id="KW-0804">Transcription</keyword>
<dbReference type="HAMAP" id="MF_00105">
    <property type="entry name" value="GreA_GreB"/>
    <property type="match status" value="1"/>
</dbReference>
<dbReference type="NCBIfam" id="NF002506">
    <property type="entry name" value="PRK01885.1"/>
    <property type="match status" value="1"/>
</dbReference>
<dbReference type="Gene3D" id="1.10.287.180">
    <property type="entry name" value="Transcription elongation factor, GreA/GreB, N-terminal domain"/>
    <property type="match status" value="1"/>
</dbReference>
<dbReference type="EMBL" id="ABLD01000010">
    <property type="protein sequence ID" value="EDT09596.1"/>
    <property type="molecule type" value="Genomic_DNA"/>
</dbReference>
<dbReference type="FunFam" id="1.10.287.180:FF:000001">
    <property type="entry name" value="Transcription elongation factor GreA"/>
    <property type="match status" value="1"/>
</dbReference>
<comment type="similarity">
    <text evidence="4">Belongs to the GreA/GreB family. GreB subfamily.</text>
</comment>
<evidence type="ECO:0000259" key="6">
    <source>
        <dbReference type="Pfam" id="PF03449"/>
    </source>
</evidence>
<organism evidence="7 8">
    <name type="scientific">Paraburkholderia graminis (strain ATCC 700544 / DSM 17151 / LMG 18924 / NCIMB 13744 / C4D1M)</name>
    <dbReference type="NCBI Taxonomy" id="396598"/>
    <lineage>
        <taxon>Bacteria</taxon>
        <taxon>Pseudomonadati</taxon>
        <taxon>Pseudomonadota</taxon>
        <taxon>Betaproteobacteria</taxon>
        <taxon>Burkholderiales</taxon>
        <taxon>Burkholderiaceae</taxon>
        <taxon>Paraburkholderia</taxon>
    </lineage>
</organism>
<dbReference type="AlphaFoldDB" id="B1G2T4"/>
<dbReference type="SUPFAM" id="SSF46557">
    <property type="entry name" value="GreA transcript cleavage protein, N-terminal domain"/>
    <property type="match status" value="1"/>
</dbReference>
<sequence length="206" mass="23034">MIVYPSEAVVCCSLWIIMNKAFVKESSEDNDDDLDVAQPDIPAGTKNYITPAGYRRMRDELLHLIDVERPEVVKLVSWAASNGDRSENGDYIYGKRRLREIDRRIRFLTKRLDLAEIVDSSKQENVDQVFFGATVEYATQDGDEHTVTIVGIDEVDLDIGHVSWISPIARALLKAKVGDTVTLYTPAGPQPIDILDVKYPPPDNGG</sequence>
<evidence type="ECO:0000259" key="5">
    <source>
        <dbReference type="Pfam" id="PF01272"/>
    </source>
</evidence>
<dbReference type="Proteomes" id="UP000005045">
    <property type="component" value="Unassembled WGS sequence"/>
</dbReference>
<name>B1G2T4_PARG4</name>
<dbReference type="GO" id="GO:0003677">
    <property type="term" value="F:DNA binding"/>
    <property type="evidence" value="ECO:0007669"/>
    <property type="project" value="UniProtKB-UniRule"/>
</dbReference>
<accession>B1G2T4</accession>
<evidence type="ECO:0000313" key="8">
    <source>
        <dbReference type="Proteomes" id="UP000005045"/>
    </source>
</evidence>
<dbReference type="InterPro" id="IPR023459">
    <property type="entry name" value="Tscrpt_elong_fac_GreA/B_fam"/>
</dbReference>
<dbReference type="GO" id="GO:0070063">
    <property type="term" value="F:RNA polymerase binding"/>
    <property type="evidence" value="ECO:0007669"/>
    <property type="project" value="InterPro"/>
</dbReference>
<dbReference type="FunFam" id="3.10.50.30:FF:000001">
    <property type="entry name" value="Transcription elongation factor GreA"/>
    <property type="match status" value="1"/>
</dbReference>